<proteinExistence type="inferred from homology"/>
<dbReference type="Pfam" id="PF00061">
    <property type="entry name" value="Lipocalin"/>
    <property type="match status" value="1"/>
</dbReference>
<reference evidence="13" key="2">
    <citation type="submission" date="2025-09" db="UniProtKB">
        <authorList>
            <consortium name="Ensembl"/>
        </authorList>
    </citation>
    <scope>IDENTIFICATION</scope>
</reference>
<dbReference type="GeneTree" id="ENSGT00390000012130"/>
<comment type="similarity">
    <text evidence="2">Belongs to the calycin superfamily. Lipocalin family.</text>
</comment>
<evidence type="ECO:0000256" key="10">
    <source>
        <dbReference type="PIRSR" id="PIRSR036899-51"/>
    </source>
</evidence>
<keyword evidence="6 11" id="KW-0732">Signal</keyword>
<dbReference type="InterPro" id="IPR001500">
    <property type="entry name" value="A1A_glycop"/>
</dbReference>
<gene>
    <name evidence="13" type="primary">Orm1</name>
</gene>
<feature type="domain" description="Lipocalin/cytosolic fatty-acid binding" evidence="12">
    <location>
        <begin position="40"/>
        <end position="179"/>
    </location>
</feature>
<dbReference type="OMA" id="KTFMLAF"/>
<dbReference type="FunFam" id="2.40.128.20:FF:000012">
    <property type="entry name" value="Alpha-1-acid glycoprotein 2"/>
    <property type="match status" value="1"/>
</dbReference>
<evidence type="ECO:0000313" key="13">
    <source>
        <dbReference type="Ensembl" id="ENSNGAP00000014005.1"/>
    </source>
</evidence>
<sequence length="180" mass="20779">MALPQMLIILSLLPLLEAQNPAHANITEIPITNATLDWLSGKWFFIGSAHHNPEYKQAVLKIQADFFHFAPNLTEDTILVREYQTIEDRCVYNSTLLQVQRENGTLSKFESGREHFAKLKLLRKYRAFMLAFALEDEKNRGLSFYADKPDVTPELLKVYQETAKSVGIDESEITYIDWKK</sequence>
<evidence type="ECO:0000256" key="7">
    <source>
        <dbReference type="ARBA" id="ARBA00023157"/>
    </source>
</evidence>
<keyword evidence="3" id="KW-0813">Transport</keyword>
<evidence type="ECO:0000259" key="12">
    <source>
        <dbReference type="Pfam" id="PF00061"/>
    </source>
</evidence>
<dbReference type="InterPro" id="IPR000566">
    <property type="entry name" value="Lipocln_cytosolic_FA-bd_dom"/>
</dbReference>
<dbReference type="PANTHER" id="PTHR11967">
    <property type="entry name" value="ALPHA-1-ACID GLYCOPROTEIN"/>
    <property type="match status" value="1"/>
</dbReference>
<feature type="modified residue" description="Pyrrolidone carboxylic acid" evidence="10">
    <location>
        <position position="19"/>
    </location>
</feature>
<dbReference type="SUPFAM" id="SSF50814">
    <property type="entry name" value="Lipocalins"/>
    <property type="match status" value="1"/>
</dbReference>
<keyword evidence="14" id="KW-1185">Reference proteome</keyword>
<dbReference type="GO" id="GO:0005615">
    <property type="term" value="C:extracellular space"/>
    <property type="evidence" value="ECO:0007669"/>
    <property type="project" value="InterPro"/>
</dbReference>
<dbReference type="Ensembl" id="ENSNGAT00000019589.1">
    <property type="protein sequence ID" value="ENSNGAP00000014005.1"/>
    <property type="gene ID" value="ENSNGAG00000015428.1"/>
</dbReference>
<protein>
    <recommendedName>
        <fullName evidence="12">Lipocalin/cytosolic fatty-acid binding domain-containing protein</fullName>
    </recommendedName>
</protein>
<evidence type="ECO:0000256" key="8">
    <source>
        <dbReference type="ARBA" id="ARBA00023180"/>
    </source>
</evidence>
<keyword evidence="5" id="KW-0964">Secreted</keyword>
<comment type="function">
    <text evidence="9">Functions as a transport protein in the blood stream. Binds various ligands in the interior of its beta-barrel domain. Appears to function in modulating the activity of the immune system during the acute-phase reaction.</text>
</comment>
<organism evidence="13 14">
    <name type="scientific">Nannospalax galili</name>
    <name type="common">Northern Israeli blind subterranean mole rat</name>
    <name type="synonym">Spalax galili</name>
    <dbReference type="NCBI Taxonomy" id="1026970"/>
    <lineage>
        <taxon>Eukaryota</taxon>
        <taxon>Metazoa</taxon>
        <taxon>Chordata</taxon>
        <taxon>Craniata</taxon>
        <taxon>Vertebrata</taxon>
        <taxon>Euteleostomi</taxon>
        <taxon>Mammalia</taxon>
        <taxon>Eutheria</taxon>
        <taxon>Euarchontoglires</taxon>
        <taxon>Glires</taxon>
        <taxon>Rodentia</taxon>
        <taxon>Myomorpha</taxon>
        <taxon>Muroidea</taxon>
        <taxon>Spalacidae</taxon>
        <taxon>Spalacinae</taxon>
        <taxon>Nannospalax</taxon>
    </lineage>
</organism>
<feature type="signal peptide" evidence="11">
    <location>
        <begin position="1"/>
        <end position="18"/>
    </location>
</feature>
<dbReference type="PRINTS" id="PR00708">
    <property type="entry name" value="A1AGLPROTEIN"/>
</dbReference>
<evidence type="ECO:0000256" key="1">
    <source>
        <dbReference type="ARBA" id="ARBA00004613"/>
    </source>
</evidence>
<evidence type="ECO:0000256" key="5">
    <source>
        <dbReference type="ARBA" id="ARBA00022525"/>
    </source>
</evidence>
<reference evidence="13" key="1">
    <citation type="submission" date="2025-08" db="UniProtKB">
        <authorList>
            <consortium name="Ensembl"/>
        </authorList>
    </citation>
    <scope>IDENTIFICATION</scope>
</reference>
<evidence type="ECO:0000256" key="2">
    <source>
        <dbReference type="ARBA" id="ARBA00006889"/>
    </source>
</evidence>
<accession>A0A8C6W7Q0</accession>
<dbReference type="AlphaFoldDB" id="A0A8C6W7Q0"/>
<keyword evidence="7" id="KW-1015">Disulfide bond</keyword>
<evidence type="ECO:0000256" key="6">
    <source>
        <dbReference type="ARBA" id="ARBA00022729"/>
    </source>
</evidence>
<dbReference type="Proteomes" id="UP000694381">
    <property type="component" value="Unassembled WGS sequence"/>
</dbReference>
<dbReference type="GO" id="GO:0006953">
    <property type="term" value="P:acute-phase response"/>
    <property type="evidence" value="ECO:0007669"/>
    <property type="project" value="UniProtKB-KW"/>
</dbReference>
<evidence type="ECO:0000256" key="9">
    <source>
        <dbReference type="ARBA" id="ARBA00046193"/>
    </source>
</evidence>
<dbReference type="Gene3D" id="2.40.128.20">
    <property type="match status" value="1"/>
</dbReference>
<evidence type="ECO:0000256" key="4">
    <source>
        <dbReference type="ARBA" id="ARBA00022486"/>
    </source>
</evidence>
<name>A0A8C6W7Q0_NANGA</name>
<evidence type="ECO:0000313" key="14">
    <source>
        <dbReference type="Proteomes" id="UP000694381"/>
    </source>
</evidence>
<dbReference type="InterPro" id="IPR012674">
    <property type="entry name" value="Calycin"/>
</dbReference>
<dbReference type="PANTHER" id="PTHR11967:SF2">
    <property type="entry name" value="ALPHA-1-ACID GLYCOPROTEIN 1"/>
    <property type="match status" value="1"/>
</dbReference>
<feature type="chain" id="PRO_5034090157" description="Lipocalin/cytosolic fatty-acid binding domain-containing protein" evidence="11">
    <location>
        <begin position="19"/>
        <end position="180"/>
    </location>
</feature>
<dbReference type="CDD" id="cd19451">
    <property type="entry name" value="lipocalin_AGP-like"/>
    <property type="match status" value="1"/>
</dbReference>
<evidence type="ECO:0000256" key="11">
    <source>
        <dbReference type="SAM" id="SignalP"/>
    </source>
</evidence>
<keyword evidence="8 10" id="KW-0325">Glycoprotein</keyword>
<comment type="subcellular location">
    <subcellularLocation>
        <location evidence="1">Secreted</location>
    </subcellularLocation>
</comment>
<dbReference type="PIRSF" id="PIRSF036899">
    <property type="entry name" value="AGP"/>
    <property type="match status" value="1"/>
</dbReference>
<keyword evidence="4" id="KW-0011">Acute phase</keyword>
<keyword evidence="10" id="KW-0873">Pyrrolidone carboxylic acid</keyword>
<evidence type="ECO:0000256" key="3">
    <source>
        <dbReference type="ARBA" id="ARBA00022448"/>
    </source>
</evidence>
<dbReference type="GO" id="GO:0002682">
    <property type="term" value="P:regulation of immune system process"/>
    <property type="evidence" value="ECO:0007669"/>
    <property type="project" value="InterPro"/>
</dbReference>